<keyword evidence="2" id="KW-0472">Membrane</keyword>
<sequence>MTKENETTNPDQQTSTPLDGATDEPIQEKTADFFSRSQRRQEQQHQQQQASQAQVAALPTPHRYTVPAIAVGLNIIWWQQPLIYHQVWQNAGNWQIWSLVAYSIFSAVALGFLVKTRFARPDWRVWASLAASLIVIFNSQLRSRFEVLALLLLFICFLLILPFRAFQLKNPLGLAGLSILLTFSVPICINYLANNYVEPDFLKQSWLLVFATAFYFTPLFLPTAKGRKLGLITGPLFILATLILEGFSPIAFLTIAVALAAYCLTFIRPLTYQIQPLIAIFGLIVTVMVYYH</sequence>
<organism evidence="3">
    <name type="scientific">Fructobacillus tropaeoli</name>
    <dbReference type="NCBI Taxonomy" id="709323"/>
    <lineage>
        <taxon>Bacteria</taxon>
        <taxon>Bacillati</taxon>
        <taxon>Bacillota</taxon>
        <taxon>Bacilli</taxon>
        <taxon>Lactobacillales</taxon>
        <taxon>Lactobacillaceae</taxon>
        <taxon>Fructobacillus</taxon>
    </lineage>
</organism>
<feature type="transmembrane region" description="Helical" evidence="2">
    <location>
        <begin position="172"/>
        <end position="193"/>
    </location>
</feature>
<feature type="transmembrane region" description="Helical" evidence="2">
    <location>
        <begin position="94"/>
        <end position="113"/>
    </location>
</feature>
<accession>A0A3F3GYJ1</accession>
<proteinExistence type="predicted"/>
<name>A0A3F3GYJ1_9LACO</name>
<dbReference type="AlphaFoldDB" id="A0A3F3GYJ1"/>
<evidence type="ECO:0000256" key="2">
    <source>
        <dbReference type="SAM" id="Phobius"/>
    </source>
</evidence>
<evidence type="ECO:0000313" key="3">
    <source>
        <dbReference type="EMBL" id="GAP04131.1"/>
    </source>
</evidence>
<reference evidence="3" key="1">
    <citation type="journal article" date="2015" name="BMC Genomics">
        <title>Comparative genomics of Fructobacillus spp. and Leuconostoc spp. reveals niche-specific evolution of Fructobacillus spp.</title>
        <authorList>
            <person name="Endo A."/>
            <person name="Tanizawa Y."/>
            <person name="Tanaka N."/>
            <person name="Maeno S."/>
            <person name="Kumar H."/>
            <person name="Shiwa Y."/>
            <person name="Okada S."/>
            <person name="Yoshikawa H."/>
            <person name="Dicks L."/>
            <person name="Nakagawa J."/>
            <person name="Arita M."/>
        </authorList>
    </citation>
    <scope>NUCLEOTIDE SEQUENCE [LARGE SCALE GENOMIC DNA]</scope>
    <source>
        <strain evidence="3">F214-1</strain>
    </source>
</reference>
<feature type="transmembrane region" description="Helical" evidence="2">
    <location>
        <begin position="273"/>
        <end position="291"/>
    </location>
</feature>
<feature type="transmembrane region" description="Helical" evidence="2">
    <location>
        <begin position="147"/>
        <end position="165"/>
    </location>
</feature>
<evidence type="ECO:0000256" key="1">
    <source>
        <dbReference type="SAM" id="MobiDB-lite"/>
    </source>
</evidence>
<feature type="transmembrane region" description="Helical" evidence="2">
    <location>
        <begin position="125"/>
        <end position="141"/>
    </location>
</feature>
<feature type="transmembrane region" description="Helical" evidence="2">
    <location>
        <begin position="205"/>
        <end position="224"/>
    </location>
</feature>
<keyword evidence="2" id="KW-1133">Transmembrane helix</keyword>
<dbReference type="EMBL" id="DF968080">
    <property type="protein sequence ID" value="GAP04131.1"/>
    <property type="molecule type" value="Genomic_DNA"/>
</dbReference>
<feature type="transmembrane region" description="Helical" evidence="2">
    <location>
        <begin position="236"/>
        <end position="267"/>
    </location>
</feature>
<dbReference type="Proteomes" id="UP000064514">
    <property type="component" value="Unassembled WGS sequence"/>
</dbReference>
<keyword evidence="2" id="KW-0812">Transmembrane</keyword>
<feature type="region of interest" description="Disordered" evidence="1">
    <location>
        <begin position="1"/>
        <end position="52"/>
    </location>
</feature>
<dbReference type="RefSeq" id="WP_114679974.1">
    <property type="nucleotide sequence ID" value="NZ_DF968080.1"/>
</dbReference>
<protein>
    <submittedName>
        <fullName evidence="3">Integral membrane protein</fullName>
    </submittedName>
</protein>
<gene>
    <name evidence="3" type="ORF">FTRO_0030710</name>
</gene>
<feature type="compositionally biased region" description="Polar residues" evidence="1">
    <location>
        <begin position="7"/>
        <end position="17"/>
    </location>
</feature>